<dbReference type="Pfam" id="PF13679">
    <property type="entry name" value="Methyltransf_32"/>
    <property type="match status" value="1"/>
</dbReference>
<evidence type="ECO:0000259" key="1">
    <source>
        <dbReference type="Pfam" id="PF13679"/>
    </source>
</evidence>
<dbReference type="Proteomes" id="UP001218638">
    <property type="component" value="Chromosome"/>
</dbReference>
<proteinExistence type="predicted"/>
<dbReference type="PANTHER" id="PTHR13369:SF3">
    <property type="entry name" value="METHYLTRANSFERASE DOMAIN-CONTAINING PROTEIN"/>
    <property type="match status" value="1"/>
</dbReference>
<dbReference type="GO" id="GO:0032259">
    <property type="term" value="P:methylation"/>
    <property type="evidence" value="ECO:0007669"/>
    <property type="project" value="UniProtKB-KW"/>
</dbReference>
<protein>
    <submittedName>
        <fullName evidence="2">SAM-dependent methyltransferase</fullName>
    </submittedName>
</protein>
<gene>
    <name evidence="2" type="ORF">PXH66_06995</name>
</gene>
<name>A0AAF0CR77_9BACT</name>
<keyword evidence="3" id="KW-1185">Reference proteome</keyword>
<keyword evidence="2" id="KW-0489">Methyltransferase</keyword>
<evidence type="ECO:0000313" key="3">
    <source>
        <dbReference type="Proteomes" id="UP001218638"/>
    </source>
</evidence>
<keyword evidence="2" id="KW-0808">Transferase</keyword>
<dbReference type="EMBL" id="CP119075">
    <property type="protein sequence ID" value="WED66594.1"/>
    <property type="molecule type" value="Genomic_DNA"/>
</dbReference>
<accession>A0AAF0CR77</accession>
<dbReference type="AlphaFoldDB" id="A0AAF0CR77"/>
<dbReference type="GO" id="GO:0008168">
    <property type="term" value="F:methyltransferase activity"/>
    <property type="evidence" value="ECO:0007669"/>
    <property type="project" value="UniProtKB-KW"/>
</dbReference>
<dbReference type="Gene3D" id="3.40.50.150">
    <property type="entry name" value="Vaccinia Virus protein VP39"/>
    <property type="match status" value="1"/>
</dbReference>
<dbReference type="PANTHER" id="PTHR13369">
    <property type="match status" value="1"/>
</dbReference>
<reference evidence="2" key="1">
    <citation type="submission" date="2023-03" db="EMBL/GenBank/DDBJ databases">
        <title>Lomoglobus Profundus gen. nov., sp. nov., a novel member of the phylum Verrucomicrobia, isolated from deep-marine sediment of South China Sea.</title>
        <authorList>
            <person name="Ahmad T."/>
            <person name="Ishaq S.E."/>
            <person name="Wang F."/>
        </authorList>
    </citation>
    <scope>NUCLEOTIDE SEQUENCE</scope>
    <source>
        <strain evidence="2">LMO-M01</strain>
    </source>
</reference>
<dbReference type="GO" id="GO:0005737">
    <property type="term" value="C:cytoplasm"/>
    <property type="evidence" value="ECO:0007669"/>
    <property type="project" value="TreeGrafter"/>
</dbReference>
<dbReference type="KEGG" id="slom:PXH66_06995"/>
<organism evidence="2 3">
    <name type="scientific">Synoicihabitans lomoniglobus</name>
    <dbReference type="NCBI Taxonomy" id="2909285"/>
    <lineage>
        <taxon>Bacteria</taxon>
        <taxon>Pseudomonadati</taxon>
        <taxon>Verrucomicrobiota</taxon>
        <taxon>Opitutia</taxon>
        <taxon>Opitutales</taxon>
        <taxon>Opitutaceae</taxon>
        <taxon>Synoicihabitans</taxon>
    </lineage>
</organism>
<evidence type="ECO:0000313" key="2">
    <source>
        <dbReference type="EMBL" id="WED66594.1"/>
    </source>
</evidence>
<sequence>MPQPLPRDRFMTALRHAVADQTLTKLTLGKYRGSDPTVKNVFVRPVSLQAGPHLSFVWRHTHRDVTKNHPCAEGLAAIDRLLGVDFLDAHLFTPAQTGQLETTADGRVRVKFKLADAAPPVAEARHDHAKHRLIDPFALWLRDLGVTNAQGQPRTGLAPKFRQIQKFAEILQHLLGTAGLAADADGEAPRPLRLADMGSGKGYLTFATADLLGPRAQVTGIERRRELVDTCNRVARDRGLEHLSFKSGDIDVGGTNLGPLEVLIALHACDTATDDALAAGIAAGASLLVVSPCCQKELRPQLQAPPVLAPALRHGIFQERQAEFVTDALRALLLEAAGFETKVFEFISTEHTAKNLMLAAWHPPGTTRTSRPAAIKRAREFAAFYGIKTQALARHLGIDLAG</sequence>
<feature type="domain" description="Methyltransferase" evidence="1">
    <location>
        <begin position="160"/>
        <end position="300"/>
    </location>
</feature>
<dbReference type="RefSeq" id="WP_330927943.1">
    <property type="nucleotide sequence ID" value="NZ_CP119075.1"/>
</dbReference>
<dbReference type="InterPro" id="IPR029063">
    <property type="entry name" value="SAM-dependent_MTases_sf"/>
</dbReference>
<dbReference type="SUPFAM" id="SSF53335">
    <property type="entry name" value="S-adenosyl-L-methionine-dependent methyltransferases"/>
    <property type="match status" value="1"/>
</dbReference>
<dbReference type="InterPro" id="IPR025714">
    <property type="entry name" value="Methyltranfer_dom"/>
</dbReference>